<keyword evidence="3" id="KW-1003">Cell membrane</keyword>
<feature type="transmembrane region" description="Helical" evidence="7">
    <location>
        <begin position="73"/>
        <end position="93"/>
    </location>
</feature>
<dbReference type="PANTHER" id="PTHR33932:SF4">
    <property type="entry name" value="NA(+)_H(+) ANTIPORTER SUBUNIT B"/>
    <property type="match status" value="1"/>
</dbReference>
<gene>
    <name evidence="9" type="primary">mrpB</name>
    <name evidence="9" type="ordered locus">ANT_06020</name>
</gene>
<name>E8N1N1_ANATU</name>
<dbReference type="InterPro" id="IPR007182">
    <property type="entry name" value="MnhB"/>
</dbReference>
<dbReference type="HOGENOM" id="CLU_101659_1_1_0"/>
<dbReference type="AlphaFoldDB" id="E8N1N1"/>
<dbReference type="KEGG" id="atm:ANT_06020"/>
<feature type="domain" description="Na+/H+ antiporter MnhB subunit-related protein" evidence="8">
    <location>
        <begin position="8"/>
        <end position="128"/>
    </location>
</feature>
<evidence type="ECO:0000259" key="8">
    <source>
        <dbReference type="Pfam" id="PF04039"/>
    </source>
</evidence>
<dbReference type="Pfam" id="PF04039">
    <property type="entry name" value="MnhB"/>
    <property type="match status" value="1"/>
</dbReference>
<sequence>MKARSMLLQVAVSYLMPLLLIFSIFLLIRGHNEVGGGFVGGLVAAASFILYAIAESPNAARALLPLSPDKLIALGLSIAVLSGLPAVFMGMPFMTGLWIKQPLPVIGKLGTPFIFDIGVYLVVIGVCLHILLNLAEEER</sequence>
<reference evidence="9 10" key="1">
    <citation type="submission" date="2010-12" db="EMBL/GenBank/DDBJ databases">
        <title>Whole genome sequence of Anaerolinea thermophila UNI-1.</title>
        <authorList>
            <person name="Narita-Yamada S."/>
            <person name="Kishi E."/>
            <person name="Watanabe Y."/>
            <person name="Takasaki K."/>
            <person name="Ankai A."/>
            <person name="Oguchi A."/>
            <person name="Fukui S."/>
            <person name="Takahashi M."/>
            <person name="Yashiro I."/>
            <person name="Hosoyama A."/>
            <person name="Sekiguchi Y."/>
            <person name="Hanada S."/>
            <person name="Fujita N."/>
        </authorList>
    </citation>
    <scope>NUCLEOTIDE SEQUENCE [LARGE SCALE GENOMIC DNA]</scope>
    <source>
        <strain evidence="10">DSM 14523 / JCM 11388 / NBRC 100420 / UNI-1</strain>
    </source>
</reference>
<evidence type="ECO:0000256" key="1">
    <source>
        <dbReference type="ARBA" id="ARBA00004651"/>
    </source>
</evidence>
<evidence type="ECO:0000256" key="3">
    <source>
        <dbReference type="ARBA" id="ARBA00022475"/>
    </source>
</evidence>
<dbReference type="InterPro" id="IPR050622">
    <property type="entry name" value="CPA3_antiporter_subunitB"/>
</dbReference>
<dbReference type="OrthoDB" id="9798859at2"/>
<comment type="similarity">
    <text evidence="2">Belongs to the CPA3 antiporters (TC 2.A.63) subunit B family.</text>
</comment>
<dbReference type="FunCoup" id="E8N1N1">
    <property type="interactions" value="13"/>
</dbReference>
<dbReference type="InParanoid" id="E8N1N1"/>
<dbReference type="RefSeq" id="WP_013559031.1">
    <property type="nucleotide sequence ID" value="NC_014960.1"/>
</dbReference>
<dbReference type="Proteomes" id="UP000008922">
    <property type="component" value="Chromosome"/>
</dbReference>
<dbReference type="STRING" id="926569.ANT_06020"/>
<feature type="transmembrane region" description="Helical" evidence="7">
    <location>
        <begin position="34"/>
        <end position="53"/>
    </location>
</feature>
<protein>
    <submittedName>
        <fullName evidence="9">Na(+)/H(+) antiporter subunit B</fullName>
    </submittedName>
</protein>
<organism evidence="9 10">
    <name type="scientific">Anaerolinea thermophila (strain DSM 14523 / JCM 11388 / NBRC 100420 / UNI-1)</name>
    <dbReference type="NCBI Taxonomy" id="926569"/>
    <lineage>
        <taxon>Bacteria</taxon>
        <taxon>Bacillati</taxon>
        <taxon>Chloroflexota</taxon>
        <taxon>Anaerolineae</taxon>
        <taxon>Anaerolineales</taxon>
        <taxon>Anaerolineaceae</taxon>
        <taxon>Anaerolinea</taxon>
    </lineage>
</organism>
<feature type="transmembrane region" description="Helical" evidence="7">
    <location>
        <begin position="7"/>
        <end position="28"/>
    </location>
</feature>
<proteinExistence type="inferred from homology"/>
<evidence type="ECO:0000313" key="10">
    <source>
        <dbReference type="Proteomes" id="UP000008922"/>
    </source>
</evidence>
<keyword evidence="5 7" id="KW-1133">Transmembrane helix</keyword>
<evidence type="ECO:0000256" key="6">
    <source>
        <dbReference type="ARBA" id="ARBA00023136"/>
    </source>
</evidence>
<dbReference type="EMBL" id="AP012029">
    <property type="protein sequence ID" value="BAJ62636.1"/>
    <property type="molecule type" value="Genomic_DNA"/>
</dbReference>
<keyword evidence="6 7" id="KW-0472">Membrane</keyword>
<evidence type="ECO:0000313" key="9">
    <source>
        <dbReference type="EMBL" id="BAJ62636.1"/>
    </source>
</evidence>
<evidence type="ECO:0000256" key="7">
    <source>
        <dbReference type="SAM" id="Phobius"/>
    </source>
</evidence>
<evidence type="ECO:0000256" key="2">
    <source>
        <dbReference type="ARBA" id="ARBA00009425"/>
    </source>
</evidence>
<evidence type="ECO:0000256" key="4">
    <source>
        <dbReference type="ARBA" id="ARBA00022692"/>
    </source>
</evidence>
<dbReference type="GO" id="GO:0005886">
    <property type="term" value="C:plasma membrane"/>
    <property type="evidence" value="ECO:0007669"/>
    <property type="project" value="UniProtKB-SubCell"/>
</dbReference>
<evidence type="ECO:0000256" key="5">
    <source>
        <dbReference type="ARBA" id="ARBA00022989"/>
    </source>
</evidence>
<dbReference type="PANTHER" id="PTHR33932">
    <property type="entry name" value="NA(+)/H(+) ANTIPORTER SUBUNIT B"/>
    <property type="match status" value="1"/>
</dbReference>
<dbReference type="NCBIfam" id="NF009163">
    <property type="entry name" value="PRK12509.1"/>
    <property type="match status" value="1"/>
</dbReference>
<keyword evidence="10" id="KW-1185">Reference proteome</keyword>
<accession>E8N1N1</accession>
<keyword evidence="4 7" id="KW-0812">Transmembrane</keyword>
<feature type="transmembrane region" description="Helical" evidence="7">
    <location>
        <begin position="113"/>
        <end position="135"/>
    </location>
</feature>
<comment type="subcellular location">
    <subcellularLocation>
        <location evidence="1">Cell membrane</location>
        <topology evidence="1">Multi-pass membrane protein</topology>
    </subcellularLocation>
</comment>
<dbReference type="eggNOG" id="COG2111">
    <property type="taxonomic scope" value="Bacteria"/>
</dbReference>